<dbReference type="AlphaFoldDB" id="A0A518KEZ6"/>
<gene>
    <name evidence="3" type="ORF">Spa11_45950</name>
</gene>
<evidence type="ECO:0000313" key="3">
    <source>
        <dbReference type="EMBL" id="QDV76365.1"/>
    </source>
</evidence>
<keyword evidence="2" id="KW-0732">Signal</keyword>
<organism evidence="3 4">
    <name type="scientific">Botrimarina mediterranea</name>
    <dbReference type="NCBI Taxonomy" id="2528022"/>
    <lineage>
        <taxon>Bacteria</taxon>
        <taxon>Pseudomonadati</taxon>
        <taxon>Planctomycetota</taxon>
        <taxon>Planctomycetia</taxon>
        <taxon>Pirellulales</taxon>
        <taxon>Lacipirellulaceae</taxon>
        <taxon>Botrimarina</taxon>
    </lineage>
</organism>
<feature type="region of interest" description="Disordered" evidence="1">
    <location>
        <begin position="24"/>
        <end position="52"/>
    </location>
</feature>
<dbReference type="EMBL" id="CP036349">
    <property type="protein sequence ID" value="QDV76365.1"/>
    <property type="molecule type" value="Genomic_DNA"/>
</dbReference>
<accession>A0A518KEZ6</accession>
<proteinExistence type="predicted"/>
<dbReference type="Gene3D" id="2.60.120.260">
    <property type="entry name" value="Galactose-binding domain-like"/>
    <property type="match status" value="1"/>
</dbReference>
<evidence type="ECO:0000256" key="2">
    <source>
        <dbReference type="SAM" id="SignalP"/>
    </source>
</evidence>
<evidence type="ECO:0000313" key="4">
    <source>
        <dbReference type="Proteomes" id="UP000316426"/>
    </source>
</evidence>
<sequence length="980" mass="109555" precursor="true">MTLLTHCRLALATIALTSVTIAPASPSRVSSSGPQPLAESSGAAPEDKSPGSDDSLVDLVRVFACQFDDASWDINYDSWPDRWTRVYDDEHPQYARIAIVPADDKATSGKVLLIQPDGAGATAISPPIHVMPKFSYKLRMRARIKGVEHGAVRVRMAFHNNRDIKKQVEQSDPLPSDGRWRDIEMGDYQPEDGEVDRVYLHLDYARGERGDLNAEIQIADVRLYRLPSIRIHTDSLYNVYTNVEDVEVTCSLSGILEQNPEVRFQLLDATNKSIGEGGKVNLDGQIISESVAHASDIVDGFGTDKSSYEGSKAWKPPIKDYGFYRVRVGMYRTGTDVPIGETRAISVAVVRDALVTSERGEFGWTLPKADRPLPFSVLQELLPRVGVRKVKLPVWFVPGDEQRGESIMKFAEQLAARGIETIGILEDPSLVIADPRTQKESPPIEGFLSGEPSYWLPQIDHIITRLSLRIRWWQLGRDGDTSFVGYDRLVERIGAIRNQLFRFGQDVRMGIGWRWDHPRDKGKSLSWDFEQLAGREALDAAGLESAFDKARPSSAERWVVVAPPEVDMTPPEGADPDDPNDPLMRAAFVRRHQERVRDFVKQILVAKMNGADGIFISNPFSGSPDMADGQTGVMNTDGSPGELLLPWRTCARLLGGAKYLGSIRLPHGSNNWIFKRTDGQVVMVLWNLEAPTTESNDTPVEETLYLGENVQVIDVWGDDKRPEQRDGRQVIRVGQMPLFVYGLHEGIARWRMEMGFESKQVASVFGVQQQNALLLHNTFGQGVGGTVRVFVPEQGVGDESMSEVSSSSWNVSMDDPRLSMKTNESLKAPLTIGLDDASFGPQIVRCEFEISAERDYKFSVWRELFVGLDNISLEVETFLTPEGALVVEQRMTNTGELPVDLKCTLHASNSHRRPKRAQVFQLESDVDKKRYKYINADDLIGKTMRLQVEETAGQRELIYRFKVEPKLLDDSEEATLTQAL</sequence>
<dbReference type="KEGG" id="bmei:Spa11_45950"/>
<dbReference type="Proteomes" id="UP000316426">
    <property type="component" value="Chromosome"/>
</dbReference>
<keyword evidence="4" id="KW-1185">Reference proteome</keyword>
<evidence type="ECO:0000256" key="1">
    <source>
        <dbReference type="SAM" id="MobiDB-lite"/>
    </source>
</evidence>
<reference evidence="3 4" key="1">
    <citation type="submission" date="2019-02" db="EMBL/GenBank/DDBJ databases">
        <title>Deep-cultivation of Planctomycetes and their phenomic and genomic characterization uncovers novel biology.</title>
        <authorList>
            <person name="Wiegand S."/>
            <person name="Jogler M."/>
            <person name="Boedeker C."/>
            <person name="Pinto D."/>
            <person name="Vollmers J."/>
            <person name="Rivas-Marin E."/>
            <person name="Kohn T."/>
            <person name="Peeters S.H."/>
            <person name="Heuer A."/>
            <person name="Rast P."/>
            <person name="Oberbeckmann S."/>
            <person name="Bunk B."/>
            <person name="Jeske O."/>
            <person name="Meyerdierks A."/>
            <person name="Storesund J.E."/>
            <person name="Kallscheuer N."/>
            <person name="Luecker S."/>
            <person name="Lage O.M."/>
            <person name="Pohl T."/>
            <person name="Merkel B.J."/>
            <person name="Hornburger P."/>
            <person name="Mueller R.-W."/>
            <person name="Bruemmer F."/>
            <person name="Labrenz M."/>
            <person name="Spormann A.M."/>
            <person name="Op den Camp H."/>
            <person name="Overmann J."/>
            <person name="Amann R."/>
            <person name="Jetten M.S.M."/>
            <person name="Mascher T."/>
            <person name="Medema M.H."/>
            <person name="Devos D.P."/>
            <person name="Kaster A.-K."/>
            <person name="Ovreas L."/>
            <person name="Rohde M."/>
            <person name="Galperin M.Y."/>
            <person name="Jogler C."/>
        </authorList>
    </citation>
    <scope>NUCLEOTIDE SEQUENCE [LARGE SCALE GENOMIC DNA]</scope>
    <source>
        <strain evidence="3 4">Spa11</strain>
    </source>
</reference>
<feature type="signal peptide" evidence="2">
    <location>
        <begin position="1"/>
        <end position="24"/>
    </location>
</feature>
<dbReference type="RefSeq" id="WP_197529595.1">
    <property type="nucleotide sequence ID" value="NZ_CP036349.1"/>
</dbReference>
<protein>
    <submittedName>
        <fullName evidence="3">Uncharacterized protein</fullName>
    </submittedName>
</protein>
<name>A0A518KEZ6_9BACT</name>
<feature type="chain" id="PRO_5022183585" evidence="2">
    <location>
        <begin position="25"/>
        <end position="980"/>
    </location>
</feature>